<reference evidence="2 3" key="1">
    <citation type="submission" date="2021-02" db="EMBL/GenBank/DDBJ databases">
        <authorList>
            <person name="Vanwijnsberghe S."/>
        </authorList>
    </citation>
    <scope>NUCLEOTIDE SEQUENCE [LARGE SCALE GENOMIC DNA]</scope>
    <source>
        <strain evidence="2 3">LMG 31837</strain>
    </source>
</reference>
<protein>
    <submittedName>
        <fullName evidence="2">Uncharacterized protein</fullName>
    </submittedName>
</protein>
<evidence type="ECO:0000313" key="3">
    <source>
        <dbReference type="Proteomes" id="UP000672526"/>
    </source>
</evidence>
<accession>A0ABN7KYY7</accession>
<evidence type="ECO:0000256" key="1">
    <source>
        <dbReference type="SAM" id="MobiDB-lite"/>
    </source>
</evidence>
<comment type="caution">
    <text evidence="2">The sequence shown here is derived from an EMBL/GenBank/DDBJ whole genome shotgun (WGS) entry which is preliminary data.</text>
</comment>
<keyword evidence="3" id="KW-1185">Reference proteome</keyword>
<name>A0ABN7KYY7_9BURK</name>
<evidence type="ECO:0000313" key="2">
    <source>
        <dbReference type="EMBL" id="CAE6717518.1"/>
    </source>
</evidence>
<gene>
    <name evidence="2" type="ORF">R69888_01456</name>
</gene>
<sequence length="36" mass="4214">MTGLAAGRSQHALPMHRAYHRDQRPRTPTTEWRIDV</sequence>
<organism evidence="2 3">
    <name type="scientific">Paraburkholderia haematera</name>
    <dbReference type="NCBI Taxonomy" id="2793077"/>
    <lineage>
        <taxon>Bacteria</taxon>
        <taxon>Pseudomonadati</taxon>
        <taxon>Pseudomonadota</taxon>
        <taxon>Betaproteobacteria</taxon>
        <taxon>Burkholderiales</taxon>
        <taxon>Burkholderiaceae</taxon>
        <taxon>Paraburkholderia</taxon>
    </lineage>
</organism>
<proteinExistence type="predicted"/>
<dbReference type="Proteomes" id="UP000672526">
    <property type="component" value="Unassembled WGS sequence"/>
</dbReference>
<dbReference type="EMBL" id="CAJNBK010000002">
    <property type="protein sequence ID" value="CAE6717518.1"/>
    <property type="molecule type" value="Genomic_DNA"/>
</dbReference>
<feature type="region of interest" description="Disordered" evidence="1">
    <location>
        <begin position="1"/>
        <end position="36"/>
    </location>
</feature>